<evidence type="ECO:0000313" key="7">
    <source>
        <dbReference type="EMBL" id="MFD0913453.1"/>
    </source>
</evidence>
<dbReference type="Gene3D" id="3.30.1330.60">
    <property type="entry name" value="OmpA-like domain"/>
    <property type="match status" value="1"/>
</dbReference>
<dbReference type="PRINTS" id="PR01021">
    <property type="entry name" value="OMPADOMAIN"/>
</dbReference>
<dbReference type="InterPro" id="IPR006664">
    <property type="entry name" value="OMP_bac"/>
</dbReference>
<dbReference type="PROSITE" id="PS51257">
    <property type="entry name" value="PROKAR_LIPOPROTEIN"/>
    <property type="match status" value="1"/>
</dbReference>
<sequence length="170" mass="18959">MKANTWKIIALALVLSACKSTPTDLSHTANPTSKQEVAAEHAVSDTDDAGRAYKIYGAYLSNRQIYFDYDSDTLNPKYKNLIAVHAKYLLNHPQSKISLQGHSDERGKGDYNKDLGLRRAVAVKNAFNAQGVKNAQLETISYGNEFASRDCPDEHCHKIDRRVDINYGVK</sequence>
<keyword evidence="8" id="KW-1185">Reference proteome</keyword>
<keyword evidence="2 4" id="KW-0472">Membrane</keyword>
<dbReference type="PANTHER" id="PTHR30329">
    <property type="entry name" value="STATOR ELEMENT OF FLAGELLAR MOTOR COMPLEX"/>
    <property type="match status" value="1"/>
</dbReference>
<evidence type="ECO:0000256" key="3">
    <source>
        <dbReference type="ARBA" id="ARBA00023237"/>
    </source>
</evidence>
<gene>
    <name evidence="7" type="ORF">ACFQ1Z_07835</name>
</gene>
<evidence type="ECO:0000259" key="6">
    <source>
        <dbReference type="PROSITE" id="PS51123"/>
    </source>
</evidence>
<evidence type="ECO:0000256" key="4">
    <source>
        <dbReference type="PROSITE-ProRule" id="PRU00473"/>
    </source>
</evidence>
<protein>
    <submittedName>
        <fullName evidence="7">OmpA family protein</fullName>
    </submittedName>
</protein>
<keyword evidence="5" id="KW-0732">Signal</keyword>
<dbReference type="CDD" id="cd07185">
    <property type="entry name" value="OmpA_C-like"/>
    <property type="match status" value="1"/>
</dbReference>
<feature type="signal peptide" evidence="5">
    <location>
        <begin position="1"/>
        <end position="22"/>
    </location>
</feature>
<proteinExistence type="predicted"/>
<dbReference type="PROSITE" id="PS51123">
    <property type="entry name" value="OMPA_2"/>
    <property type="match status" value="1"/>
</dbReference>
<dbReference type="InterPro" id="IPR036737">
    <property type="entry name" value="OmpA-like_sf"/>
</dbReference>
<dbReference type="InterPro" id="IPR050330">
    <property type="entry name" value="Bact_OuterMem_StrucFunc"/>
</dbReference>
<accession>A0ABW3F741</accession>
<evidence type="ECO:0000256" key="5">
    <source>
        <dbReference type="SAM" id="SignalP"/>
    </source>
</evidence>
<dbReference type="SUPFAM" id="SSF103088">
    <property type="entry name" value="OmpA-like"/>
    <property type="match status" value="1"/>
</dbReference>
<comment type="caution">
    <text evidence="7">The sequence shown here is derived from an EMBL/GenBank/DDBJ whole genome shotgun (WGS) entry which is preliminary data.</text>
</comment>
<feature type="chain" id="PRO_5045968431" evidence="5">
    <location>
        <begin position="23"/>
        <end position="170"/>
    </location>
</feature>
<organism evidence="7 8">
    <name type="scientific">Methylophilus luteus</name>
    <dbReference type="NCBI Taxonomy" id="640108"/>
    <lineage>
        <taxon>Bacteria</taxon>
        <taxon>Pseudomonadati</taxon>
        <taxon>Pseudomonadota</taxon>
        <taxon>Betaproteobacteria</taxon>
        <taxon>Nitrosomonadales</taxon>
        <taxon>Methylophilaceae</taxon>
        <taxon>Methylophilus</taxon>
    </lineage>
</organism>
<dbReference type="RefSeq" id="WP_379056817.1">
    <property type="nucleotide sequence ID" value="NZ_JBHTKB010000001.1"/>
</dbReference>
<name>A0ABW3F741_9PROT</name>
<feature type="domain" description="OmpA-like" evidence="6">
    <location>
        <begin position="54"/>
        <end position="170"/>
    </location>
</feature>
<comment type="subcellular location">
    <subcellularLocation>
        <location evidence="1">Cell outer membrane</location>
    </subcellularLocation>
</comment>
<evidence type="ECO:0000313" key="8">
    <source>
        <dbReference type="Proteomes" id="UP001597128"/>
    </source>
</evidence>
<dbReference type="PANTHER" id="PTHR30329:SF21">
    <property type="entry name" value="LIPOPROTEIN YIAD-RELATED"/>
    <property type="match status" value="1"/>
</dbReference>
<dbReference type="EMBL" id="JBHTKB010000001">
    <property type="protein sequence ID" value="MFD0913453.1"/>
    <property type="molecule type" value="Genomic_DNA"/>
</dbReference>
<keyword evidence="3" id="KW-0998">Cell outer membrane</keyword>
<dbReference type="Pfam" id="PF00691">
    <property type="entry name" value="OmpA"/>
    <property type="match status" value="1"/>
</dbReference>
<reference evidence="8" key="1">
    <citation type="journal article" date="2019" name="Int. J. Syst. Evol. Microbiol.">
        <title>The Global Catalogue of Microorganisms (GCM) 10K type strain sequencing project: providing services to taxonomists for standard genome sequencing and annotation.</title>
        <authorList>
            <consortium name="The Broad Institute Genomics Platform"/>
            <consortium name="The Broad Institute Genome Sequencing Center for Infectious Disease"/>
            <person name="Wu L."/>
            <person name="Ma J."/>
        </authorList>
    </citation>
    <scope>NUCLEOTIDE SEQUENCE [LARGE SCALE GENOMIC DNA]</scope>
    <source>
        <strain evidence="8">CCUG 58412</strain>
    </source>
</reference>
<evidence type="ECO:0000256" key="2">
    <source>
        <dbReference type="ARBA" id="ARBA00023136"/>
    </source>
</evidence>
<evidence type="ECO:0000256" key="1">
    <source>
        <dbReference type="ARBA" id="ARBA00004442"/>
    </source>
</evidence>
<dbReference type="InterPro" id="IPR006665">
    <property type="entry name" value="OmpA-like"/>
</dbReference>
<dbReference type="Proteomes" id="UP001597128">
    <property type="component" value="Unassembled WGS sequence"/>
</dbReference>